<accession>A0A9Q0YP27</accession>
<feature type="region of interest" description="Disordered" evidence="1">
    <location>
        <begin position="256"/>
        <end position="276"/>
    </location>
</feature>
<organism evidence="2 3">
    <name type="scientific">Holothuria leucospilota</name>
    <name type="common">Black long sea cucumber</name>
    <name type="synonym">Mertensiothuria leucospilota</name>
    <dbReference type="NCBI Taxonomy" id="206669"/>
    <lineage>
        <taxon>Eukaryota</taxon>
        <taxon>Metazoa</taxon>
        <taxon>Echinodermata</taxon>
        <taxon>Eleutherozoa</taxon>
        <taxon>Echinozoa</taxon>
        <taxon>Holothuroidea</taxon>
        <taxon>Aspidochirotacea</taxon>
        <taxon>Aspidochirotida</taxon>
        <taxon>Holothuriidae</taxon>
        <taxon>Holothuria</taxon>
    </lineage>
</organism>
<sequence length="380" mass="41905">MCIVGLSGTAEITPLSEEKQSKRKATGRSTLPPASPSKSRSTTAVLVGSARTTSRASTYRSIPRFYGGPQLASAPSVASSKNLPDIRDTQQLGLHGISKEIHGQSEVNWSGSASQYSSKAYTCKTHTDGRDTDLRTELNSLPTTDTGGIFARRAQSRARSEPSSQMQRALEFRPNIVIKPLKPNLDSKDSQSPDEIERTDLALFSKVNQHFRLDDKEETPRKIVTPRLFGSPRGTQPEAGFEQLLTMKSIYRSSDATVPPTPALQSNKKTEDSSFTDVKRNDRKFVLDLRQLSKKHSEKQTDLEMIKAAEQANMISVPATDSNKIPQKELSKENLVNNWLDACPVDAPRSMMLVDEKAPVIVASRKQIILNVPNIGQETE</sequence>
<feature type="region of interest" description="Disordered" evidence="1">
    <location>
        <begin position="1"/>
        <end position="54"/>
    </location>
</feature>
<dbReference type="AlphaFoldDB" id="A0A9Q0YP27"/>
<name>A0A9Q0YP27_HOLLE</name>
<reference evidence="2" key="1">
    <citation type="submission" date="2021-10" db="EMBL/GenBank/DDBJ databases">
        <title>Tropical sea cucumber genome reveals ecological adaptation and Cuvierian tubules defense mechanism.</title>
        <authorList>
            <person name="Chen T."/>
        </authorList>
    </citation>
    <scope>NUCLEOTIDE SEQUENCE</scope>
    <source>
        <strain evidence="2">Nanhai2018</strain>
        <tissue evidence="2">Muscle</tissue>
    </source>
</reference>
<evidence type="ECO:0000313" key="3">
    <source>
        <dbReference type="Proteomes" id="UP001152320"/>
    </source>
</evidence>
<dbReference type="Proteomes" id="UP001152320">
    <property type="component" value="Chromosome 17"/>
</dbReference>
<dbReference type="OrthoDB" id="10145481at2759"/>
<evidence type="ECO:0000256" key="1">
    <source>
        <dbReference type="SAM" id="MobiDB-lite"/>
    </source>
</evidence>
<keyword evidence="3" id="KW-1185">Reference proteome</keyword>
<protein>
    <submittedName>
        <fullName evidence="2">Uncharacterized protein</fullName>
    </submittedName>
</protein>
<feature type="compositionally biased region" description="Polar residues" evidence="1">
    <location>
        <begin position="36"/>
        <end position="54"/>
    </location>
</feature>
<evidence type="ECO:0000313" key="2">
    <source>
        <dbReference type="EMBL" id="KAJ8025957.1"/>
    </source>
</evidence>
<dbReference type="EMBL" id="JAIZAY010000017">
    <property type="protein sequence ID" value="KAJ8025957.1"/>
    <property type="molecule type" value="Genomic_DNA"/>
</dbReference>
<comment type="caution">
    <text evidence="2">The sequence shown here is derived from an EMBL/GenBank/DDBJ whole genome shotgun (WGS) entry which is preliminary data.</text>
</comment>
<gene>
    <name evidence="2" type="ORF">HOLleu_33669</name>
</gene>
<proteinExistence type="predicted"/>